<evidence type="ECO:0000256" key="1">
    <source>
        <dbReference type="SAM" id="MobiDB-lite"/>
    </source>
</evidence>
<keyword evidence="4" id="KW-1185">Reference proteome</keyword>
<feature type="region of interest" description="Disordered" evidence="1">
    <location>
        <begin position="22"/>
        <end position="46"/>
    </location>
</feature>
<reference evidence="3 4" key="1">
    <citation type="submission" date="2016-06" db="EMBL/GenBank/DDBJ databases">
        <title>Four novel species of enterococci isolated from chicken manure.</title>
        <authorList>
            <person name="Van Tyne D."/>
        </authorList>
    </citation>
    <scope>NUCLEOTIDE SEQUENCE [LARGE SCALE GENOMIC DNA]</scope>
    <source>
        <strain evidence="3 4">CU12B</strain>
    </source>
</reference>
<evidence type="ECO:0000313" key="3">
    <source>
        <dbReference type="EMBL" id="KAF1302192.1"/>
    </source>
</evidence>
<organism evidence="3 4">
    <name type="scientific">Candidatus Enterococcus willemsii</name>
    <dbReference type="NCBI Taxonomy" id="1857215"/>
    <lineage>
        <taxon>Bacteria</taxon>
        <taxon>Bacillati</taxon>
        <taxon>Bacillota</taxon>
        <taxon>Bacilli</taxon>
        <taxon>Lactobacillales</taxon>
        <taxon>Enterococcaceae</taxon>
        <taxon>Enterococcus</taxon>
    </lineage>
</organism>
<dbReference type="PROSITE" id="PS51257">
    <property type="entry name" value="PROKAR_LIPOPROTEIN"/>
    <property type="match status" value="1"/>
</dbReference>
<dbReference type="EMBL" id="MAEL01000054">
    <property type="protein sequence ID" value="KAF1302192.1"/>
    <property type="molecule type" value="Genomic_DNA"/>
</dbReference>
<comment type="caution">
    <text evidence="3">The sequence shown here is derived from an EMBL/GenBank/DDBJ whole genome shotgun (WGS) entry which is preliminary data.</text>
</comment>
<dbReference type="Proteomes" id="UP000782705">
    <property type="component" value="Unassembled WGS sequence"/>
</dbReference>
<gene>
    <name evidence="3" type="ORF">BAU17_02115</name>
</gene>
<dbReference type="RefSeq" id="WP_161903171.1">
    <property type="nucleotide sequence ID" value="NZ_MAEL01000054.1"/>
</dbReference>
<feature type="compositionally biased region" description="Low complexity" evidence="1">
    <location>
        <begin position="31"/>
        <end position="42"/>
    </location>
</feature>
<feature type="signal peptide" evidence="2">
    <location>
        <begin position="1"/>
        <end position="18"/>
    </location>
</feature>
<feature type="chain" id="PRO_5046812816" description="Lipoprotein" evidence="2">
    <location>
        <begin position="19"/>
        <end position="171"/>
    </location>
</feature>
<evidence type="ECO:0000256" key="2">
    <source>
        <dbReference type="SAM" id="SignalP"/>
    </source>
</evidence>
<evidence type="ECO:0000313" key="4">
    <source>
        <dbReference type="Proteomes" id="UP000782705"/>
    </source>
</evidence>
<evidence type="ECO:0008006" key="5">
    <source>
        <dbReference type="Google" id="ProtNLM"/>
    </source>
</evidence>
<name>A0ABQ6YWV8_9ENTE</name>
<sequence length="171" mass="18402">MKKLITLGLTVTSVALLGACGNTGSTEKDSATSSSSTTTVESTVKEEAPVVEDKFAGQEEKGEGTFNIANQSGNTEEGDSITVFYDPNTFPTDLGVNTWDLDGSMLSYIYADGQLVDTLQLGNSQNGVELQDVESAITEGEHKLQLVQYVDDNEDGEIVTYKEQPYTVKLK</sequence>
<protein>
    <recommendedName>
        <fullName evidence="5">Lipoprotein</fullName>
    </recommendedName>
</protein>
<accession>A0ABQ6YWV8</accession>
<proteinExistence type="predicted"/>
<keyword evidence="2" id="KW-0732">Signal</keyword>